<name>A0A418WRT6_9SPHN</name>
<evidence type="ECO:0000313" key="4">
    <source>
        <dbReference type="Proteomes" id="UP000286100"/>
    </source>
</evidence>
<gene>
    <name evidence="3" type="ORF">D3876_06790</name>
</gene>
<dbReference type="Proteomes" id="UP000286100">
    <property type="component" value="Unassembled WGS sequence"/>
</dbReference>
<dbReference type="AlphaFoldDB" id="A0A418WRT6"/>
<sequence>MTTLADIIAGARPGEAGLRFDIPPTWMQGRTAYGGLSSALALHAAQATAADLPPLRTAQISFVGPLAGAVEVPTKTLRRGRTAAFVSANVQGETGLGLGATFVFMGDQPSHIDHVALPAPLAFPDPFPAPRSSEKVEYFFQNFEYVEAAGDFEAADYVRWVRLKARDGLDPMVALMAVADALPPAAMGLATQRGPISSMTWLVNMLTAKPETRDGWWLLHSRTDYARNGCSSQSMAIWNADGVPVASGMQSVALFI</sequence>
<dbReference type="EMBL" id="QYUM01000002">
    <property type="protein sequence ID" value="RJF93972.1"/>
    <property type="molecule type" value="Genomic_DNA"/>
</dbReference>
<dbReference type="InterPro" id="IPR042171">
    <property type="entry name" value="Acyl-CoA_hotdog"/>
</dbReference>
<dbReference type="Pfam" id="PF13622">
    <property type="entry name" value="4HBT_3"/>
    <property type="match status" value="1"/>
</dbReference>
<dbReference type="InterPro" id="IPR049450">
    <property type="entry name" value="ACOT8-like_C"/>
</dbReference>
<evidence type="ECO:0000259" key="1">
    <source>
        <dbReference type="Pfam" id="PF13622"/>
    </source>
</evidence>
<accession>A0A418WRT6</accession>
<feature type="domain" description="Acyl-CoA thioesterase-like N-terminal HotDog" evidence="1">
    <location>
        <begin position="22"/>
        <end position="104"/>
    </location>
</feature>
<dbReference type="Gene3D" id="2.40.160.210">
    <property type="entry name" value="Acyl-CoA thioesterase, double hotdog domain"/>
    <property type="match status" value="1"/>
</dbReference>
<evidence type="ECO:0000259" key="2">
    <source>
        <dbReference type="Pfam" id="PF20789"/>
    </source>
</evidence>
<comment type="caution">
    <text evidence="3">The sequence shown here is derived from an EMBL/GenBank/DDBJ whole genome shotgun (WGS) entry which is preliminary data.</text>
</comment>
<protein>
    <submittedName>
        <fullName evidence="3">Thioesterase family protein</fullName>
    </submittedName>
</protein>
<dbReference type="SUPFAM" id="SSF54637">
    <property type="entry name" value="Thioesterase/thiol ester dehydrase-isomerase"/>
    <property type="match status" value="2"/>
</dbReference>
<dbReference type="RefSeq" id="WP_119760553.1">
    <property type="nucleotide sequence ID" value="NZ_QYUM01000002.1"/>
</dbReference>
<dbReference type="Pfam" id="PF20789">
    <property type="entry name" value="4HBT_3C"/>
    <property type="match status" value="1"/>
</dbReference>
<organism evidence="3 4">
    <name type="scientific">Sphingomonas cavernae</name>
    <dbReference type="NCBI Taxonomy" id="2320861"/>
    <lineage>
        <taxon>Bacteria</taxon>
        <taxon>Pseudomonadati</taxon>
        <taxon>Pseudomonadota</taxon>
        <taxon>Alphaproteobacteria</taxon>
        <taxon>Sphingomonadales</taxon>
        <taxon>Sphingomonadaceae</taxon>
        <taxon>Sphingomonas</taxon>
    </lineage>
</organism>
<proteinExistence type="predicted"/>
<dbReference type="OrthoDB" id="7059210at2"/>
<evidence type="ECO:0000313" key="3">
    <source>
        <dbReference type="EMBL" id="RJF93972.1"/>
    </source>
</evidence>
<dbReference type="InterPro" id="IPR029069">
    <property type="entry name" value="HotDog_dom_sf"/>
</dbReference>
<keyword evidence="4" id="KW-1185">Reference proteome</keyword>
<dbReference type="InterPro" id="IPR049449">
    <property type="entry name" value="TesB_ACOT8-like_N"/>
</dbReference>
<feature type="domain" description="Acyl-CoA thioesterase-like C-terminal" evidence="2">
    <location>
        <begin position="132"/>
        <end position="253"/>
    </location>
</feature>
<reference evidence="3 4" key="1">
    <citation type="submission" date="2018-09" db="EMBL/GenBank/DDBJ databases">
        <authorList>
            <person name="Zhu H."/>
        </authorList>
    </citation>
    <scope>NUCLEOTIDE SEQUENCE [LARGE SCALE GENOMIC DNA]</scope>
    <source>
        <strain evidence="3 4">K2R01-6</strain>
    </source>
</reference>